<evidence type="ECO:0000313" key="4">
    <source>
        <dbReference type="Proteomes" id="UP000029120"/>
    </source>
</evidence>
<reference evidence="4" key="1">
    <citation type="journal article" date="2015" name="Nat. Plants">
        <title>Genome expansion of Arabis alpina linked with retrotransposition and reduced symmetric DNA methylation.</title>
        <authorList>
            <person name="Willing E.M."/>
            <person name="Rawat V."/>
            <person name="Mandakova T."/>
            <person name="Maumus F."/>
            <person name="James G.V."/>
            <person name="Nordstroem K.J."/>
            <person name="Becker C."/>
            <person name="Warthmann N."/>
            <person name="Chica C."/>
            <person name="Szarzynska B."/>
            <person name="Zytnicki M."/>
            <person name="Albani M.C."/>
            <person name="Kiefer C."/>
            <person name="Bergonzi S."/>
            <person name="Castaings L."/>
            <person name="Mateos J.L."/>
            <person name="Berns M.C."/>
            <person name="Bujdoso N."/>
            <person name="Piofczyk T."/>
            <person name="de Lorenzo L."/>
            <person name="Barrero-Sicilia C."/>
            <person name="Mateos I."/>
            <person name="Piednoel M."/>
            <person name="Hagmann J."/>
            <person name="Chen-Min-Tao R."/>
            <person name="Iglesias-Fernandez R."/>
            <person name="Schuster S.C."/>
            <person name="Alonso-Blanco C."/>
            <person name="Roudier F."/>
            <person name="Carbonero P."/>
            <person name="Paz-Ares J."/>
            <person name="Davis S.J."/>
            <person name="Pecinka A."/>
            <person name="Quesneville H."/>
            <person name="Colot V."/>
            <person name="Lysak M.A."/>
            <person name="Weigel D."/>
            <person name="Coupland G."/>
            <person name="Schneeberger K."/>
        </authorList>
    </citation>
    <scope>NUCLEOTIDE SEQUENCE [LARGE SCALE GENOMIC DNA]</scope>
    <source>
        <strain evidence="4">cv. Pajares</strain>
    </source>
</reference>
<organism evidence="3 4">
    <name type="scientific">Arabis alpina</name>
    <name type="common">Alpine rock-cress</name>
    <dbReference type="NCBI Taxonomy" id="50452"/>
    <lineage>
        <taxon>Eukaryota</taxon>
        <taxon>Viridiplantae</taxon>
        <taxon>Streptophyta</taxon>
        <taxon>Embryophyta</taxon>
        <taxon>Tracheophyta</taxon>
        <taxon>Spermatophyta</taxon>
        <taxon>Magnoliopsida</taxon>
        <taxon>eudicotyledons</taxon>
        <taxon>Gunneridae</taxon>
        <taxon>Pentapetalae</taxon>
        <taxon>rosids</taxon>
        <taxon>malvids</taxon>
        <taxon>Brassicales</taxon>
        <taxon>Brassicaceae</taxon>
        <taxon>Arabideae</taxon>
        <taxon>Arabis</taxon>
    </lineage>
</organism>
<gene>
    <name evidence="3" type="ordered locus">AALP_Aa5g115900</name>
</gene>
<name>A0A087GWG4_ARAAL</name>
<protein>
    <recommendedName>
        <fullName evidence="5">Transmembrane protein</fullName>
    </recommendedName>
</protein>
<keyword evidence="4" id="KW-1185">Reference proteome</keyword>
<feature type="region of interest" description="Disordered" evidence="1">
    <location>
        <begin position="50"/>
        <end position="74"/>
    </location>
</feature>
<evidence type="ECO:0000256" key="2">
    <source>
        <dbReference type="SAM" id="SignalP"/>
    </source>
</evidence>
<dbReference type="OMA" id="TIPRMTD"/>
<sequence>MIPKVKLVVLISFLVLLPLCSSGFEEDHGVLHTEQYSLNKVEETFEGIMDYPEPGPNPKHRPKIPGHPPAQKNL</sequence>
<evidence type="ECO:0008006" key="5">
    <source>
        <dbReference type="Google" id="ProtNLM"/>
    </source>
</evidence>
<dbReference type="OrthoDB" id="1093770at2759"/>
<dbReference type="AlphaFoldDB" id="A0A087GWG4"/>
<accession>A0A087GWG4</accession>
<dbReference type="EMBL" id="CM002873">
    <property type="protein sequence ID" value="KFK34216.1"/>
    <property type="molecule type" value="Genomic_DNA"/>
</dbReference>
<keyword evidence="2" id="KW-0732">Signal</keyword>
<evidence type="ECO:0000256" key="1">
    <source>
        <dbReference type="SAM" id="MobiDB-lite"/>
    </source>
</evidence>
<proteinExistence type="predicted"/>
<dbReference type="Proteomes" id="UP000029120">
    <property type="component" value="Chromosome 5"/>
</dbReference>
<feature type="chain" id="PRO_5001822666" description="Transmembrane protein" evidence="2">
    <location>
        <begin position="23"/>
        <end position="74"/>
    </location>
</feature>
<evidence type="ECO:0000313" key="3">
    <source>
        <dbReference type="EMBL" id="KFK34216.1"/>
    </source>
</evidence>
<feature type="signal peptide" evidence="2">
    <location>
        <begin position="1"/>
        <end position="22"/>
    </location>
</feature>
<dbReference type="Gramene" id="KFK34216">
    <property type="protein sequence ID" value="KFK34216"/>
    <property type="gene ID" value="AALP_AA5G115900"/>
</dbReference>